<keyword evidence="1" id="KW-0732">Signal</keyword>
<dbReference type="EMBL" id="PJND01000008">
    <property type="protein sequence ID" value="PKW21167.1"/>
    <property type="molecule type" value="Genomic_DNA"/>
</dbReference>
<feature type="domain" description="DUF5777" evidence="2">
    <location>
        <begin position="51"/>
        <end position="291"/>
    </location>
</feature>
<feature type="chain" id="PRO_5019784010" description="DUF5777 domain-containing protein" evidence="1">
    <location>
        <begin position="30"/>
        <end position="291"/>
    </location>
</feature>
<name>A0A497UP24_9FLAO</name>
<organism evidence="4 6">
    <name type="scientific">Flavobacterium lindanitolerans</name>
    <dbReference type="NCBI Taxonomy" id="428988"/>
    <lineage>
        <taxon>Bacteria</taxon>
        <taxon>Pseudomonadati</taxon>
        <taxon>Bacteroidota</taxon>
        <taxon>Flavobacteriia</taxon>
        <taxon>Flavobacteriales</taxon>
        <taxon>Flavobacteriaceae</taxon>
        <taxon>Flavobacterium</taxon>
    </lineage>
</organism>
<dbReference type="Pfam" id="PF19089">
    <property type="entry name" value="DUF5777"/>
    <property type="match status" value="1"/>
</dbReference>
<dbReference type="Proteomes" id="UP000233767">
    <property type="component" value="Unassembled WGS sequence"/>
</dbReference>
<evidence type="ECO:0000313" key="6">
    <source>
        <dbReference type="Proteomes" id="UP000275027"/>
    </source>
</evidence>
<reference evidence="4 6" key="2">
    <citation type="submission" date="2018-10" db="EMBL/GenBank/DDBJ databases">
        <title>Genomic Encyclopedia of Archaeal and Bacterial Type Strains, Phase II (KMG-II): from individual species to whole genera.</title>
        <authorList>
            <person name="Goeker M."/>
        </authorList>
    </citation>
    <scope>NUCLEOTIDE SEQUENCE [LARGE SCALE GENOMIC DNA]</scope>
    <source>
        <strain evidence="4 6">DSM 21886</strain>
    </source>
</reference>
<accession>A0A497UP24</accession>
<dbReference type="EMBL" id="RCCB01000011">
    <property type="protein sequence ID" value="RLJ30195.1"/>
    <property type="molecule type" value="Genomic_DNA"/>
</dbReference>
<comment type="caution">
    <text evidence="4">The sequence shown here is derived from an EMBL/GenBank/DDBJ whole genome shotgun (WGS) entry which is preliminary data.</text>
</comment>
<gene>
    <name evidence="3" type="ORF">B0G92_2451</name>
    <name evidence="4" type="ORF">CLV50_1599</name>
</gene>
<dbReference type="Proteomes" id="UP000275027">
    <property type="component" value="Unassembled WGS sequence"/>
</dbReference>
<evidence type="ECO:0000313" key="4">
    <source>
        <dbReference type="EMBL" id="RLJ30195.1"/>
    </source>
</evidence>
<evidence type="ECO:0000259" key="2">
    <source>
        <dbReference type="Pfam" id="PF19089"/>
    </source>
</evidence>
<feature type="signal peptide" evidence="1">
    <location>
        <begin position="1"/>
        <end position="29"/>
    </location>
</feature>
<evidence type="ECO:0000313" key="5">
    <source>
        <dbReference type="Proteomes" id="UP000233767"/>
    </source>
</evidence>
<dbReference type="AlphaFoldDB" id="A0A497UP24"/>
<keyword evidence="5" id="KW-1185">Reference proteome</keyword>
<sequence>MYPNTIIVSMRNIILPLACLLLLGGSACAQEDLLSQLDSTQVQDTYATAAFKGLQVITLQSTKMPAKKEFYFVVSHRFGTVKGGISEFFGFDDATTKIGGIYGLTDWLAVSGSRHTLSKVYETSVKYRLARQSDLFPFEIVGYNTLDINSLLKKDDYPKIEFSDRLTYITQLIVSRKISERLSLELVPSYIHKNLYNPEIENDNQFALGYGGRMKISKRLSVNLEYAYNFNKPDFYKNPLSVGLDVETGGHIFQLLFTNSQSMTESGYLTSATGDWGKGDFFFGFNLYRVF</sequence>
<proteinExistence type="predicted"/>
<dbReference type="InterPro" id="IPR045916">
    <property type="entry name" value="DUF5777"/>
</dbReference>
<protein>
    <recommendedName>
        <fullName evidence="2">DUF5777 domain-containing protein</fullName>
    </recommendedName>
</protein>
<evidence type="ECO:0000256" key="1">
    <source>
        <dbReference type="SAM" id="SignalP"/>
    </source>
</evidence>
<evidence type="ECO:0000313" key="3">
    <source>
        <dbReference type="EMBL" id="PKW21167.1"/>
    </source>
</evidence>
<reference evidence="3 5" key="1">
    <citation type="submission" date="2017-12" db="EMBL/GenBank/DDBJ databases">
        <title>Genomic Encyclopedia of Type Strains, Phase III (KMG-III): the genomes of soil and plant-associated and newly described type strains.</title>
        <authorList>
            <person name="Whitman W."/>
        </authorList>
    </citation>
    <scope>NUCLEOTIDE SEQUENCE [LARGE SCALE GENOMIC DNA]</scope>
    <source>
        <strain evidence="3 5">IP-10</strain>
    </source>
</reference>